<dbReference type="GeneID" id="90836136"/>
<dbReference type="PANTHER" id="PTHR44196:SF2">
    <property type="entry name" value="SHORT-CHAIN DEHYDROGENASE-RELATED"/>
    <property type="match status" value="1"/>
</dbReference>
<dbReference type="Proteomes" id="UP000053797">
    <property type="component" value="Unassembled WGS sequence"/>
</dbReference>
<reference evidence="6 9" key="3">
    <citation type="submission" date="2023-12" db="EMBL/GenBank/DDBJ databases">
        <authorList>
            <person name="Easwaran N."/>
            <person name="Lazarus H.P.S."/>
        </authorList>
    </citation>
    <scope>NUCLEOTIDE SEQUENCE [LARGE SCALE GENOMIC DNA]</scope>
    <source>
        <strain evidence="6 9">VIT-2023</strain>
    </source>
</reference>
<dbReference type="EC" id="1.-.-.-" evidence="6"/>
<evidence type="ECO:0000313" key="5">
    <source>
        <dbReference type="EMBL" id="KTR28519.1"/>
    </source>
</evidence>
<organism evidence="4 7">
    <name type="scientific">Exiguobacterium indicum</name>
    <dbReference type="NCBI Taxonomy" id="296995"/>
    <lineage>
        <taxon>Bacteria</taxon>
        <taxon>Bacillati</taxon>
        <taxon>Bacillota</taxon>
        <taxon>Bacilli</taxon>
        <taxon>Bacillales</taxon>
        <taxon>Bacillales Family XII. Incertae Sedis</taxon>
        <taxon>Exiguobacterium</taxon>
    </lineage>
</organism>
<dbReference type="EMBL" id="LNQL01000002">
    <property type="protein sequence ID" value="KSU49279.1"/>
    <property type="molecule type" value="Genomic_DNA"/>
</dbReference>
<protein>
    <submittedName>
        <fullName evidence="6">SDR family oxidoreductase</fullName>
        <ecNumber evidence="6">1.-.-.-</ecNumber>
    </submittedName>
    <submittedName>
        <fullName evidence="4">Short-chain dehydrogenase</fullName>
    </submittedName>
</protein>
<sequence>MLRKTALITGASGGIGLDLAVLAARDGFDCVLVARNEKKLKELQQVLEKRYQIKVYVFAADLSLSDSVDRLVQYLEEQELTVDLLFNNAGFATSGRFAEIDPTEDINSIQVNVVALTDLTKRLLPGMVERGFGRILNVASVAAFMPGPYMSVYYATKAYVLSFSEALATEVDGSGVSVTCLCPGPTDTNFFDRANITLPFKSMPSHLVAFAGYRGMLKGRRVVVPGASNRAMVSLSRLLPRRLLTEVTGRIQDPARQQESSTEEELLYANS</sequence>
<dbReference type="Gene3D" id="3.40.50.720">
    <property type="entry name" value="NAD(P)-binding Rossmann-like Domain"/>
    <property type="match status" value="1"/>
</dbReference>
<dbReference type="GO" id="GO:0016020">
    <property type="term" value="C:membrane"/>
    <property type="evidence" value="ECO:0007669"/>
    <property type="project" value="TreeGrafter"/>
</dbReference>
<dbReference type="EMBL" id="JBAWKY010000002">
    <property type="protein sequence ID" value="MEI4462536.1"/>
    <property type="molecule type" value="Genomic_DNA"/>
</dbReference>
<evidence type="ECO:0000313" key="4">
    <source>
        <dbReference type="EMBL" id="KSU49279.1"/>
    </source>
</evidence>
<reference evidence="5 8" key="2">
    <citation type="journal article" date="2016" name="Front. Microbiol.">
        <title>Genomic Resource of Rice Seed Associated Bacteria.</title>
        <authorList>
            <person name="Midha S."/>
            <person name="Bansal K."/>
            <person name="Sharma S."/>
            <person name="Kumar N."/>
            <person name="Patil P.P."/>
            <person name="Chaudhry V."/>
            <person name="Patil P.B."/>
        </authorList>
    </citation>
    <scope>NUCLEOTIDE SEQUENCE [LARGE SCALE GENOMIC DNA]</scope>
    <source>
        <strain evidence="5 8">RSA11</strain>
    </source>
</reference>
<keyword evidence="9" id="KW-1185">Reference proteome</keyword>
<dbReference type="Proteomes" id="UP001387110">
    <property type="component" value="Unassembled WGS sequence"/>
</dbReference>
<dbReference type="InterPro" id="IPR036291">
    <property type="entry name" value="NAD(P)-bd_dom_sf"/>
</dbReference>
<dbReference type="Pfam" id="PF00106">
    <property type="entry name" value="adh_short"/>
    <property type="match status" value="1"/>
</dbReference>
<name>A0A0V8GGJ6_9BACL</name>
<dbReference type="RefSeq" id="WP_023467637.1">
    <property type="nucleotide sequence ID" value="NZ_FMYN01000002.1"/>
</dbReference>
<proteinExistence type="inferred from homology"/>
<comment type="similarity">
    <text evidence="1 3">Belongs to the short-chain dehydrogenases/reductases (SDR) family.</text>
</comment>
<evidence type="ECO:0000256" key="1">
    <source>
        <dbReference type="ARBA" id="ARBA00006484"/>
    </source>
</evidence>
<evidence type="ECO:0000256" key="3">
    <source>
        <dbReference type="RuleBase" id="RU000363"/>
    </source>
</evidence>
<dbReference type="PANTHER" id="PTHR44196">
    <property type="entry name" value="DEHYDROGENASE/REDUCTASE SDR FAMILY MEMBER 7B"/>
    <property type="match status" value="1"/>
</dbReference>
<dbReference type="OrthoDB" id="9808814at2"/>
<dbReference type="Proteomes" id="UP000072605">
    <property type="component" value="Unassembled WGS sequence"/>
</dbReference>
<evidence type="ECO:0000313" key="9">
    <source>
        <dbReference type="Proteomes" id="UP001387110"/>
    </source>
</evidence>
<evidence type="ECO:0000313" key="7">
    <source>
        <dbReference type="Proteomes" id="UP000053797"/>
    </source>
</evidence>
<gene>
    <name evidence="4" type="ORF">AS033_07890</name>
    <name evidence="5" type="ORF">RSA11_01335</name>
    <name evidence="6" type="ORF">SZL87_08895</name>
</gene>
<evidence type="ECO:0000256" key="2">
    <source>
        <dbReference type="ARBA" id="ARBA00023002"/>
    </source>
</evidence>
<accession>A0A0V8GGJ6</accession>
<dbReference type="InterPro" id="IPR002347">
    <property type="entry name" value="SDR_fam"/>
</dbReference>
<evidence type="ECO:0000313" key="8">
    <source>
        <dbReference type="Proteomes" id="UP000072605"/>
    </source>
</evidence>
<dbReference type="GO" id="GO:0016491">
    <property type="term" value="F:oxidoreductase activity"/>
    <property type="evidence" value="ECO:0007669"/>
    <property type="project" value="UniProtKB-KW"/>
</dbReference>
<dbReference type="AlphaFoldDB" id="A0A0V8GGJ6"/>
<reference evidence="4 7" key="1">
    <citation type="journal article" date="2015" name="Int. J. Syst. Evol. Microbiol.">
        <title>Exiguobacterium enclense sp. nov., isolated from sediment.</title>
        <authorList>
            <person name="Dastager S.G."/>
            <person name="Mawlankar R."/>
            <person name="Sonalkar V.V."/>
            <person name="Thorat M.N."/>
            <person name="Mual P."/>
            <person name="Verma A."/>
            <person name="Krishnamurthi S."/>
            <person name="Tang S.K."/>
            <person name="Li W.J."/>
        </authorList>
    </citation>
    <scope>NUCLEOTIDE SEQUENCE [LARGE SCALE GENOMIC DNA]</scope>
    <source>
        <strain evidence="4 7">NIO-1109</strain>
    </source>
</reference>
<dbReference type="CDD" id="cd05233">
    <property type="entry name" value="SDR_c"/>
    <property type="match status" value="1"/>
</dbReference>
<dbReference type="PRINTS" id="PR00081">
    <property type="entry name" value="GDHRDH"/>
</dbReference>
<dbReference type="PIRSF" id="PIRSF000126">
    <property type="entry name" value="11-beta-HSD1"/>
    <property type="match status" value="1"/>
</dbReference>
<dbReference type="PRINTS" id="PR00080">
    <property type="entry name" value="SDRFAMILY"/>
</dbReference>
<evidence type="ECO:0000313" key="6">
    <source>
        <dbReference type="EMBL" id="MEI4462536.1"/>
    </source>
</evidence>
<keyword evidence="2 6" id="KW-0560">Oxidoreductase</keyword>
<dbReference type="SUPFAM" id="SSF51735">
    <property type="entry name" value="NAD(P)-binding Rossmann-fold domains"/>
    <property type="match status" value="1"/>
</dbReference>
<comment type="caution">
    <text evidence="4">The sequence shown here is derived from an EMBL/GenBank/DDBJ whole genome shotgun (WGS) entry which is preliminary data.</text>
</comment>
<dbReference type="EMBL" id="LDQV01000004">
    <property type="protein sequence ID" value="KTR28519.1"/>
    <property type="molecule type" value="Genomic_DNA"/>
</dbReference>